<feature type="compositionally biased region" description="Basic residues" evidence="7">
    <location>
        <begin position="56"/>
        <end position="65"/>
    </location>
</feature>
<evidence type="ECO:0000256" key="6">
    <source>
        <dbReference type="ARBA" id="ARBA00023136"/>
    </source>
</evidence>
<dbReference type="InterPro" id="IPR050171">
    <property type="entry name" value="MFS_Transporters"/>
</dbReference>
<feature type="region of interest" description="Disordered" evidence="7">
    <location>
        <begin position="54"/>
        <end position="145"/>
    </location>
</feature>
<feature type="domain" description="Major facilitator superfamily (MFS) profile" evidence="9">
    <location>
        <begin position="165"/>
        <end position="587"/>
    </location>
</feature>
<dbReference type="OrthoDB" id="10262656at2759"/>
<proteinExistence type="predicted"/>
<dbReference type="EMBL" id="FO082268">
    <property type="protein sequence ID" value="CCO18685.1"/>
    <property type="molecule type" value="Genomic_DNA"/>
</dbReference>
<evidence type="ECO:0000256" key="2">
    <source>
        <dbReference type="ARBA" id="ARBA00022448"/>
    </source>
</evidence>
<dbReference type="InterPro" id="IPR036259">
    <property type="entry name" value="MFS_trans_sf"/>
</dbReference>
<evidence type="ECO:0000256" key="8">
    <source>
        <dbReference type="SAM" id="Phobius"/>
    </source>
</evidence>
<feature type="transmembrane region" description="Helical" evidence="8">
    <location>
        <begin position="199"/>
        <end position="219"/>
    </location>
</feature>
<feature type="compositionally biased region" description="Acidic residues" evidence="7">
    <location>
        <begin position="353"/>
        <end position="366"/>
    </location>
</feature>
<dbReference type="Proteomes" id="UP000198341">
    <property type="component" value="Chromosome 11"/>
</dbReference>
<dbReference type="AlphaFoldDB" id="K8F1K5"/>
<evidence type="ECO:0000256" key="5">
    <source>
        <dbReference type="ARBA" id="ARBA00022989"/>
    </source>
</evidence>
<dbReference type="PROSITE" id="PS50850">
    <property type="entry name" value="MFS"/>
    <property type="match status" value="1"/>
</dbReference>
<feature type="transmembrane region" description="Helical" evidence="8">
    <location>
        <begin position="473"/>
        <end position="492"/>
    </location>
</feature>
<keyword evidence="5 8" id="KW-1133">Transmembrane helix</keyword>
<keyword evidence="2" id="KW-0813">Transport</keyword>
<dbReference type="GeneID" id="19012769"/>
<dbReference type="Pfam" id="PF07690">
    <property type="entry name" value="MFS_1"/>
    <property type="match status" value="1"/>
</dbReference>
<dbReference type="SUPFAM" id="SSF103473">
    <property type="entry name" value="MFS general substrate transporter"/>
    <property type="match status" value="1"/>
</dbReference>
<dbReference type="GO" id="GO:0005886">
    <property type="term" value="C:plasma membrane"/>
    <property type="evidence" value="ECO:0007669"/>
    <property type="project" value="UniProtKB-SubCell"/>
</dbReference>
<feature type="compositionally biased region" description="Low complexity" evidence="7">
    <location>
        <begin position="131"/>
        <end position="145"/>
    </location>
</feature>
<name>K8F1K5_9CHLO</name>
<evidence type="ECO:0000256" key="1">
    <source>
        <dbReference type="ARBA" id="ARBA00004651"/>
    </source>
</evidence>
<feature type="compositionally biased region" description="Low complexity" evidence="7">
    <location>
        <begin position="68"/>
        <end position="81"/>
    </location>
</feature>
<feature type="region of interest" description="Disordered" evidence="7">
    <location>
        <begin position="348"/>
        <end position="375"/>
    </location>
</feature>
<dbReference type="GO" id="GO:0022857">
    <property type="term" value="F:transmembrane transporter activity"/>
    <property type="evidence" value="ECO:0007669"/>
    <property type="project" value="InterPro"/>
</dbReference>
<organism evidence="10 11">
    <name type="scientific">Bathycoccus prasinos</name>
    <dbReference type="NCBI Taxonomy" id="41875"/>
    <lineage>
        <taxon>Eukaryota</taxon>
        <taxon>Viridiplantae</taxon>
        <taxon>Chlorophyta</taxon>
        <taxon>Mamiellophyceae</taxon>
        <taxon>Mamiellales</taxon>
        <taxon>Bathycoccaceae</taxon>
        <taxon>Bathycoccus</taxon>
    </lineage>
</organism>
<dbReference type="InterPro" id="IPR011701">
    <property type="entry name" value="MFS"/>
</dbReference>
<dbReference type="eggNOG" id="KOG2615">
    <property type="taxonomic scope" value="Eukaryota"/>
</dbReference>
<feature type="transmembrane region" description="Helical" evidence="8">
    <location>
        <begin position="563"/>
        <end position="584"/>
    </location>
</feature>
<protein>
    <submittedName>
        <fullName evidence="10">Multidrug resistance protein 2</fullName>
    </submittedName>
</protein>
<evidence type="ECO:0000313" key="10">
    <source>
        <dbReference type="EMBL" id="CCO18685.1"/>
    </source>
</evidence>
<feature type="transmembrane region" description="Helical" evidence="8">
    <location>
        <begin position="410"/>
        <end position="435"/>
    </location>
</feature>
<dbReference type="Gene3D" id="1.20.1250.20">
    <property type="entry name" value="MFS general substrate transporter like domains"/>
    <property type="match status" value="2"/>
</dbReference>
<evidence type="ECO:0000313" key="11">
    <source>
        <dbReference type="Proteomes" id="UP000198341"/>
    </source>
</evidence>
<dbReference type="CDD" id="cd17325">
    <property type="entry name" value="MFS_MdtG_SLC18_like"/>
    <property type="match status" value="1"/>
</dbReference>
<keyword evidence="3" id="KW-1003">Cell membrane</keyword>
<feature type="transmembrane region" description="Helical" evidence="8">
    <location>
        <begin position="447"/>
        <end position="466"/>
    </location>
</feature>
<dbReference type="InterPro" id="IPR020846">
    <property type="entry name" value="MFS_dom"/>
</dbReference>
<evidence type="ECO:0000256" key="4">
    <source>
        <dbReference type="ARBA" id="ARBA00022692"/>
    </source>
</evidence>
<dbReference type="InterPro" id="IPR005829">
    <property type="entry name" value="Sugar_transporter_CS"/>
</dbReference>
<reference evidence="10 11" key="1">
    <citation type="submission" date="2011-10" db="EMBL/GenBank/DDBJ databases">
        <authorList>
            <person name="Genoscope - CEA"/>
        </authorList>
    </citation>
    <scope>NUCLEOTIDE SEQUENCE [LARGE SCALE GENOMIC DNA]</scope>
    <source>
        <strain evidence="10 11">RCC 1105</strain>
    </source>
</reference>
<keyword evidence="4 8" id="KW-0812">Transmembrane</keyword>
<comment type="subcellular location">
    <subcellularLocation>
        <location evidence="1">Cell membrane</location>
        <topology evidence="1">Multi-pass membrane protein</topology>
    </subcellularLocation>
</comment>
<accession>K8F1K5</accession>
<evidence type="ECO:0000256" key="3">
    <source>
        <dbReference type="ARBA" id="ARBA00022475"/>
    </source>
</evidence>
<evidence type="ECO:0000256" key="7">
    <source>
        <dbReference type="SAM" id="MobiDB-lite"/>
    </source>
</evidence>
<dbReference type="RefSeq" id="XP_007510340.1">
    <property type="nucleotide sequence ID" value="XM_007510278.1"/>
</dbReference>
<feature type="transmembrane region" description="Helical" evidence="8">
    <location>
        <begin position="290"/>
        <end position="309"/>
    </location>
</feature>
<gene>
    <name evidence="10" type="ordered locus">Bathy11g00890</name>
</gene>
<dbReference type="PROSITE" id="PS00216">
    <property type="entry name" value="SUGAR_TRANSPORT_1"/>
    <property type="match status" value="1"/>
</dbReference>
<dbReference type="KEGG" id="bpg:Bathy11g00890"/>
<sequence>MKMMMMMMMMMKRNATKTSAGRNTHTFACRCFDDRRHQSGDYCDDESRLLVTTTTTRRRRRRRRRTNDNINNRSNSTTSTSRFHRVSPLRAVLKNGDEKEDEDADKEQQIQQQRRVLTTEEENERTMFARTSSSLVSKTKSNSNTAARKEVPNIYGIPRDAVFAPLAGLLVSQFVLYIGVGVLLPALPLYAQSIGLSQSANGLVISAPALAMLILNVPTGQMADRYGRKPVMIAGLGIMAVADIGTALAKTMVFLIPTRLLLGVGRAACEGGDRAYLADLTKRVPEKRGIITAAQAMVHGFGLVIGPLIGGSALDEYGPATAFYVVGFAAVGTAIGYAFLPETLSESERSTDEDFFGSADDNDDGDANNAANNNGNTMPSFLKFLNLKNMTKRDKKSNLGKLLKDPDQRLLLTCAAANSFGFVAKLTVIPLFASGQLHATSLQVGELFSLTALLGLATAPVSGLLSDAIGKRWVLTGSLALCALGLAVGSGSEDLETLRLAVGCWGIGCAAAGPAVNALAQEIAPKGGEGESLTLPKTAADIVFLVGPIILGGANDFTDSQGAGILITAAIAGVASIVCAYGAVTYKKPPQRFG</sequence>
<feature type="transmembrane region" description="Helical" evidence="8">
    <location>
        <begin position="321"/>
        <end position="340"/>
    </location>
</feature>
<keyword evidence="6 8" id="KW-0472">Membrane</keyword>
<keyword evidence="11" id="KW-1185">Reference proteome</keyword>
<evidence type="ECO:0000259" key="9">
    <source>
        <dbReference type="PROSITE" id="PS50850"/>
    </source>
</evidence>
<dbReference type="PANTHER" id="PTHR23517">
    <property type="entry name" value="RESISTANCE PROTEIN MDTM, PUTATIVE-RELATED-RELATED"/>
    <property type="match status" value="1"/>
</dbReference>
<feature type="transmembrane region" description="Helical" evidence="8">
    <location>
        <begin position="162"/>
        <end position="187"/>
    </location>
</feature>